<gene>
    <name evidence="2" type="ORF">LX15_002917</name>
</gene>
<dbReference type="InterPro" id="IPR051531">
    <property type="entry name" value="N-acetyltransferase"/>
</dbReference>
<proteinExistence type="predicted"/>
<evidence type="ECO:0000259" key="1">
    <source>
        <dbReference type="PROSITE" id="PS51186"/>
    </source>
</evidence>
<feature type="domain" description="N-acetyltransferase" evidence="1">
    <location>
        <begin position="13"/>
        <end position="180"/>
    </location>
</feature>
<organism evidence="2 3">
    <name type="scientific">Streptoalloteichus tenebrarius (strain ATCC 17920 / DSM 40477 / JCM 4838 / CBS 697.72 / NBRC 16177 / NCIMB 11028 / NRRL B-12390 / A12253. 1 / ISP 5477)</name>
    <name type="common">Streptomyces tenebrarius</name>
    <dbReference type="NCBI Taxonomy" id="1933"/>
    <lineage>
        <taxon>Bacteria</taxon>
        <taxon>Bacillati</taxon>
        <taxon>Actinomycetota</taxon>
        <taxon>Actinomycetes</taxon>
        <taxon>Pseudonocardiales</taxon>
        <taxon>Pseudonocardiaceae</taxon>
        <taxon>Streptoalloteichus</taxon>
    </lineage>
</organism>
<dbReference type="Pfam" id="PF13302">
    <property type="entry name" value="Acetyltransf_3"/>
    <property type="match status" value="1"/>
</dbReference>
<dbReference type="Gene3D" id="3.40.630.30">
    <property type="match status" value="1"/>
</dbReference>
<dbReference type="PANTHER" id="PTHR43792">
    <property type="entry name" value="GNAT FAMILY, PUTATIVE (AFU_ORTHOLOGUE AFUA_3G00765)-RELATED-RELATED"/>
    <property type="match status" value="1"/>
</dbReference>
<comment type="caution">
    <text evidence="2">The sequence shown here is derived from an EMBL/GenBank/DDBJ whole genome shotgun (WGS) entry which is preliminary data.</text>
</comment>
<protein>
    <submittedName>
        <fullName evidence="2">Protein N-acetyltransferase, RimJ/RimL family</fullName>
    </submittedName>
</protein>
<dbReference type="Proteomes" id="UP001205311">
    <property type="component" value="Unassembled WGS sequence"/>
</dbReference>
<dbReference type="CDD" id="cd04301">
    <property type="entry name" value="NAT_SF"/>
    <property type="match status" value="1"/>
</dbReference>
<evidence type="ECO:0000313" key="2">
    <source>
        <dbReference type="EMBL" id="MCP2259216.1"/>
    </source>
</evidence>
<dbReference type="PANTHER" id="PTHR43792:SF1">
    <property type="entry name" value="N-ACETYLTRANSFERASE DOMAIN-CONTAINING PROTEIN"/>
    <property type="match status" value="1"/>
</dbReference>
<dbReference type="PROSITE" id="PS51186">
    <property type="entry name" value="GNAT"/>
    <property type="match status" value="1"/>
</dbReference>
<dbReference type="EMBL" id="JAMTCP010000014">
    <property type="protein sequence ID" value="MCP2259216.1"/>
    <property type="molecule type" value="Genomic_DNA"/>
</dbReference>
<keyword evidence="3" id="KW-1185">Reference proteome</keyword>
<sequence>MPHPEYPIRTSRLLLRPFTPSDVDAVLAIYSRPDVVRHLFEDPFSPEDARRAVTRWKDMTRIDDDQSVLRLAVERDDTGQVIGDVMLERLGGRNRQGEIGFVFHPDHHGQGFALEAAQEMVRLGFAELDLHRVIGRCDARNTGSATLMERLGMRREACLRENQHVKGEWCDELVFGVLAGEWEARQLGADAVAQR</sequence>
<evidence type="ECO:0000313" key="3">
    <source>
        <dbReference type="Proteomes" id="UP001205311"/>
    </source>
</evidence>
<reference evidence="2 3" key="1">
    <citation type="submission" date="2022-06" db="EMBL/GenBank/DDBJ databases">
        <title>Genomic Encyclopedia of Archaeal and Bacterial Type Strains, Phase II (KMG-II): from individual species to whole genera.</title>
        <authorList>
            <person name="Goeker M."/>
        </authorList>
    </citation>
    <scope>NUCLEOTIDE SEQUENCE [LARGE SCALE GENOMIC DNA]</scope>
    <source>
        <strain evidence="2 3">DSM 40477</strain>
    </source>
</reference>
<dbReference type="InterPro" id="IPR016181">
    <property type="entry name" value="Acyl_CoA_acyltransferase"/>
</dbReference>
<dbReference type="InterPro" id="IPR000182">
    <property type="entry name" value="GNAT_dom"/>
</dbReference>
<dbReference type="SUPFAM" id="SSF55729">
    <property type="entry name" value="Acyl-CoA N-acyltransferases (Nat)"/>
    <property type="match status" value="1"/>
</dbReference>
<accession>A0ABT1HUL4</accession>
<name>A0ABT1HUL4_STRSD</name>
<dbReference type="RefSeq" id="WP_253670114.1">
    <property type="nucleotide sequence ID" value="NZ_JAMTCP010000014.1"/>
</dbReference>